<dbReference type="PROSITE" id="PS50158">
    <property type="entry name" value="ZF_CCHC"/>
    <property type="match status" value="1"/>
</dbReference>
<dbReference type="Proteomes" id="UP000467840">
    <property type="component" value="Chromosome 7"/>
</dbReference>
<dbReference type="GO" id="GO:0008270">
    <property type="term" value="F:zinc ion binding"/>
    <property type="evidence" value="ECO:0007669"/>
    <property type="project" value="UniProtKB-KW"/>
</dbReference>
<dbReference type="AlphaFoldDB" id="A0A6A6L4J6"/>
<dbReference type="InterPro" id="IPR001878">
    <property type="entry name" value="Znf_CCHC"/>
</dbReference>
<keyword evidence="1" id="KW-0862">Zinc</keyword>
<evidence type="ECO:0000256" key="1">
    <source>
        <dbReference type="PROSITE-ProRule" id="PRU00047"/>
    </source>
</evidence>
<dbReference type="InterPro" id="IPR036875">
    <property type="entry name" value="Znf_CCHC_sf"/>
</dbReference>
<dbReference type="GO" id="GO:0003676">
    <property type="term" value="F:nucleic acid binding"/>
    <property type="evidence" value="ECO:0007669"/>
    <property type="project" value="InterPro"/>
</dbReference>
<protein>
    <recommendedName>
        <fullName evidence="2">CCHC-type domain-containing protein</fullName>
    </recommendedName>
</protein>
<proteinExistence type="predicted"/>
<keyword evidence="4" id="KW-1185">Reference proteome</keyword>
<sequence>MSVMAVKKVKNDVTCFHCGSLGHVKGNCYRLIGFPPNFKFTKSKGNASGSSSSKPASAYQVSATKAIVESVADDPSQITLSKEQVHKLMTLLNVQIHGTSNPNISFSPISPAPQVNVVGPFLPVDD</sequence>
<dbReference type="EMBL" id="JAAGAX010000013">
    <property type="protein sequence ID" value="KAF2294579.1"/>
    <property type="molecule type" value="Genomic_DNA"/>
</dbReference>
<accession>A0A6A6L4J6</accession>
<feature type="domain" description="CCHC-type" evidence="2">
    <location>
        <begin position="15"/>
        <end position="28"/>
    </location>
</feature>
<dbReference type="SUPFAM" id="SSF57756">
    <property type="entry name" value="Retrovirus zinc finger-like domains"/>
    <property type="match status" value="1"/>
</dbReference>
<keyword evidence="1" id="KW-0479">Metal-binding</keyword>
<dbReference type="PANTHER" id="PTHR34222">
    <property type="entry name" value="GAG_PRE-INTEGRS DOMAIN-CONTAINING PROTEIN"/>
    <property type="match status" value="1"/>
</dbReference>
<gene>
    <name evidence="3" type="ORF">GH714_012760</name>
</gene>
<evidence type="ECO:0000313" key="3">
    <source>
        <dbReference type="EMBL" id="KAF2294579.1"/>
    </source>
</evidence>
<evidence type="ECO:0000313" key="4">
    <source>
        <dbReference type="Proteomes" id="UP000467840"/>
    </source>
</evidence>
<name>A0A6A6L4J6_HEVBR</name>
<organism evidence="3 4">
    <name type="scientific">Hevea brasiliensis</name>
    <name type="common">Para rubber tree</name>
    <name type="synonym">Siphonia brasiliensis</name>
    <dbReference type="NCBI Taxonomy" id="3981"/>
    <lineage>
        <taxon>Eukaryota</taxon>
        <taxon>Viridiplantae</taxon>
        <taxon>Streptophyta</taxon>
        <taxon>Embryophyta</taxon>
        <taxon>Tracheophyta</taxon>
        <taxon>Spermatophyta</taxon>
        <taxon>Magnoliopsida</taxon>
        <taxon>eudicotyledons</taxon>
        <taxon>Gunneridae</taxon>
        <taxon>Pentapetalae</taxon>
        <taxon>rosids</taxon>
        <taxon>fabids</taxon>
        <taxon>Malpighiales</taxon>
        <taxon>Euphorbiaceae</taxon>
        <taxon>Crotonoideae</taxon>
        <taxon>Micrandreae</taxon>
        <taxon>Hevea</taxon>
    </lineage>
</organism>
<dbReference type="PANTHER" id="PTHR34222:SF97">
    <property type="entry name" value="CATALYTIC REGION, PUTATIVE-RELATED"/>
    <property type="match status" value="1"/>
</dbReference>
<keyword evidence="1" id="KW-0863">Zinc-finger</keyword>
<evidence type="ECO:0000259" key="2">
    <source>
        <dbReference type="PROSITE" id="PS50158"/>
    </source>
</evidence>
<reference evidence="3 4" key="1">
    <citation type="journal article" date="2020" name="Mol. Plant">
        <title>The Chromosome-Based Rubber Tree Genome Provides New Insights into Spurge Genome Evolution and Rubber Biosynthesis.</title>
        <authorList>
            <person name="Liu J."/>
            <person name="Shi C."/>
            <person name="Shi C.C."/>
            <person name="Li W."/>
            <person name="Zhang Q.J."/>
            <person name="Zhang Y."/>
            <person name="Li K."/>
            <person name="Lu H.F."/>
            <person name="Shi C."/>
            <person name="Zhu S.T."/>
            <person name="Xiao Z.Y."/>
            <person name="Nan H."/>
            <person name="Yue Y."/>
            <person name="Zhu X.G."/>
            <person name="Wu Y."/>
            <person name="Hong X.N."/>
            <person name="Fan G.Y."/>
            <person name="Tong Y."/>
            <person name="Zhang D."/>
            <person name="Mao C.L."/>
            <person name="Liu Y.L."/>
            <person name="Hao S.J."/>
            <person name="Liu W.Q."/>
            <person name="Lv M.Q."/>
            <person name="Zhang H.B."/>
            <person name="Liu Y."/>
            <person name="Hu-Tang G.R."/>
            <person name="Wang J.P."/>
            <person name="Wang J.H."/>
            <person name="Sun Y.H."/>
            <person name="Ni S.B."/>
            <person name="Chen W.B."/>
            <person name="Zhang X.C."/>
            <person name="Jiao Y.N."/>
            <person name="Eichler E.E."/>
            <person name="Li G.H."/>
            <person name="Liu X."/>
            <person name="Gao L.Z."/>
        </authorList>
    </citation>
    <scope>NUCLEOTIDE SEQUENCE [LARGE SCALE GENOMIC DNA]</scope>
    <source>
        <strain evidence="4">cv. GT1</strain>
        <tissue evidence="3">Leaf</tissue>
    </source>
</reference>
<comment type="caution">
    <text evidence="3">The sequence shown here is derived from an EMBL/GenBank/DDBJ whole genome shotgun (WGS) entry which is preliminary data.</text>
</comment>